<evidence type="ECO:0000256" key="1">
    <source>
        <dbReference type="SAM" id="Phobius"/>
    </source>
</evidence>
<feature type="transmembrane region" description="Helical" evidence="1">
    <location>
        <begin position="20"/>
        <end position="37"/>
    </location>
</feature>
<accession>A0A0D0CEK9</accession>
<dbReference type="Proteomes" id="UP000053593">
    <property type="component" value="Unassembled WGS sequence"/>
</dbReference>
<feature type="transmembrane region" description="Helical" evidence="1">
    <location>
        <begin position="43"/>
        <end position="59"/>
    </location>
</feature>
<keyword evidence="1" id="KW-1133">Transmembrane helix</keyword>
<dbReference type="OrthoDB" id="2952413at2759"/>
<evidence type="ECO:0000313" key="2">
    <source>
        <dbReference type="EMBL" id="KIK60964.1"/>
    </source>
</evidence>
<reference evidence="2 3" key="1">
    <citation type="submission" date="2014-04" db="EMBL/GenBank/DDBJ databases">
        <title>Evolutionary Origins and Diversification of the Mycorrhizal Mutualists.</title>
        <authorList>
            <consortium name="DOE Joint Genome Institute"/>
            <consortium name="Mycorrhizal Genomics Consortium"/>
            <person name="Kohler A."/>
            <person name="Kuo A."/>
            <person name="Nagy L.G."/>
            <person name="Floudas D."/>
            <person name="Copeland A."/>
            <person name="Barry K.W."/>
            <person name="Cichocki N."/>
            <person name="Veneault-Fourrey C."/>
            <person name="LaButti K."/>
            <person name="Lindquist E.A."/>
            <person name="Lipzen A."/>
            <person name="Lundell T."/>
            <person name="Morin E."/>
            <person name="Murat C."/>
            <person name="Riley R."/>
            <person name="Ohm R."/>
            <person name="Sun H."/>
            <person name="Tunlid A."/>
            <person name="Henrissat B."/>
            <person name="Grigoriev I.V."/>
            <person name="Hibbett D.S."/>
            <person name="Martin F."/>
        </authorList>
    </citation>
    <scope>NUCLEOTIDE SEQUENCE [LARGE SCALE GENOMIC DNA]</scope>
    <source>
        <strain evidence="2 3">FD-317 M1</strain>
    </source>
</reference>
<protein>
    <submittedName>
        <fullName evidence="2">Uncharacterized protein</fullName>
    </submittedName>
</protein>
<keyword evidence="3" id="KW-1185">Reference proteome</keyword>
<dbReference type="AlphaFoldDB" id="A0A0D0CEK9"/>
<dbReference type="HOGENOM" id="CLU_2941962_0_0_1"/>
<sequence length="60" mass="6732">MSSCYLTKFSILKFKRGGPLILTTFVNIILGLRLYALYHSSKLVLALIMFLVIGVQHFAA</sequence>
<gene>
    <name evidence="2" type="ORF">GYMLUDRAFT_244105</name>
</gene>
<keyword evidence="1" id="KW-0472">Membrane</keyword>
<proteinExistence type="predicted"/>
<organism evidence="2 3">
    <name type="scientific">Collybiopsis luxurians FD-317 M1</name>
    <dbReference type="NCBI Taxonomy" id="944289"/>
    <lineage>
        <taxon>Eukaryota</taxon>
        <taxon>Fungi</taxon>
        <taxon>Dikarya</taxon>
        <taxon>Basidiomycota</taxon>
        <taxon>Agaricomycotina</taxon>
        <taxon>Agaricomycetes</taxon>
        <taxon>Agaricomycetidae</taxon>
        <taxon>Agaricales</taxon>
        <taxon>Marasmiineae</taxon>
        <taxon>Omphalotaceae</taxon>
        <taxon>Collybiopsis</taxon>
        <taxon>Collybiopsis luxurians</taxon>
    </lineage>
</organism>
<name>A0A0D0CEK9_9AGAR</name>
<dbReference type="EMBL" id="KN834773">
    <property type="protein sequence ID" value="KIK60964.1"/>
    <property type="molecule type" value="Genomic_DNA"/>
</dbReference>
<keyword evidence="1" id="KW-0812">Transmembrane</keyword>
<evidence type="ECO:0000313" key="3">
    <source>
        <dbReference type="Proteomes" id="UP000053593"/>
    </source>
</evidence>